<dbReference type="InterPro" id="IPR036388">
    <property type="entry name" value="WH-like_DNA-bd_sf"/>
</dbReference>
<dbReference type="InterPro" id="IPR001845">
    <property type="entry name" value="HTH_ArsR_DNA-bd_dom"/>
</dbReference>
<keyword evidence="3" id="KW-0804">Transcription</keyword>
<evidence type="ECO:0000256" key="1">
    <source>
        <dbReference type="ARBA" id="ARBA00023015"/>
    </source>
</evidence>
<protein>
    <submittedName>
        <fullName evidence="5">ArsR family transcriptional regulator</fullName>
    </submittedName>
</protein>
<keyword evidence="6" id="KW-1185">Reference proteome</keyword>
<dbReference type="InterPro" id="IPR036390">
    <property type="entry name" value="WH_DNA-bd_sf"/>
</dbReference>
<evidence type="ECO:0000259" key="4">
    <source>
        <dbReference type="PROSITE" id="PS50987"/>
    </source>
</evidence>
<dbReference type="Proteomes" id="UP000029734">
    <property type="component" value="Unassembled WGS sequence"/>
</dbReference>
<gene>
    <name evidence="5" type="ORF">PWYN_23955</name>
</gene>
<dbReference type="EMBL" id="JQCR01000003">
    <property type="protein sequence ID" value="KGE17637.1"/>
    <property type="molecule type" value="Genomic_DNA"/>
</dbReference>
<sequence>MIKASADTNWLPLFEALASEVRLNIVRLLAEQPMNNKDLASHLKLSGAIVSMHVRKLQETGIVRSEMIRIDGGTHKMNTLAVEAIEILFPFLKNAPRLFHEISVPIGHYNDYEIAPTCGLATTSKLIGQFDDPRFFLDPERVNAGILWFGKGYVEYKLPNFLLSSQKIEEIEISLEMGSEAPGINRNWPSDISFILNGTELGSWTSPGDSGEGRGTYTPTWWRDDINQYGFLKQIQINANGTFLDGQKMSDIGLPELAIERNQWTLRLEVKEDAAHVGGLTLYGAGFGNYNQDIMFRTYYKAAAED</sequence>
<comment type="caution">
    <text evidence="5">The sequence shown here is derived from an EMBL/GenBank/DDBJ whole genome shotgun (WGS) entry which is preliminary data.</text>
</comment>
<dbReference type="GO" id="GO:0003677">
    <property type="term" value="F:DNA binding"/>
    <property type="evidence" value="ECO:0007669"/>
    <property type="project" value="UniProtKB-KW"/>
</dbReference>
<dbReference type="AlphaFoldDB" id="A0A098M7W4"/>
<organism evidence="5 6">
    <name type="scientific">Paenibacillus wynnii</name>
    <dbReference type="NCBI Taxonomy" id="268407"/>
    <lineage>
        <taxon>Bacteria</taxon>
        <taxon>Bacillati</taxon>
        <taxon>Bacillota</taxon>
        <taxon>Bacilli</taxon>
        <taxon>Bacillales</taxon>
        <taxon>Paenibacillaceae</taxon>
        <taxon>Paenibacillus</taxon>
    </lineage>
</organism>
<evidence type="ECO:0000256" key="2">
    <source>
        <dbReference type="ARBA" id="ARBA00023125"/>
    </source>
</evidence>
<dbReference type="CDD" id="cd00090">
    <property type="entry name" value="HTH_ARSR"/>
    <property type="match status" value="1"/>
</dbReference>
<evidence type="ECO:0000313" key="6">
    <source>
        <dbReference type="Proteomes" id="UP000029734"/>
    </source>
</evidence>
<reference evidence="5 6" key="2">
    <citation type="submission" date="2014-10" db="EMBL/GenBank/DDBJ databases">
        <title>Comparative genomics of the Paenibacillus odorifer group.</title>
        <authorList>
            <person name="Tsai Y.-C."/>
            <person name="Martin N."/>
            <person name="Korlach J."/>
            <person name="Wiedmann M."/>
        </authorList>
    </citation>
    <scope>NUCLEOTIDE SEQUENCE [LARGE SCALE GENOMIC DNA]</scope>
    <source>
        <strain evidence="5 6">DSM 18334</strain>
    </source>
</reference>
<dbReference type="STRING" id="268407.PWYN_23955"/>
<name>A0A098M7W4_9BACL</name>
<keyword evidence="1" id="KW-0805">Transcription regulation</keyword>
<keyword evidence="2" id="KW-0238">DNA-binding</keyword>
<evidence type="ECO:0000313" key="5">
    <source>
        <dbReference type="EMBL" id="KGE17637.1"/>
    </source>
</evidence>
<dbReference type="SMART" id="SM00418">
    <property type="entry name" value="HTH_ARSR"/>
    <property type="match status" value="1"/>
</dbReference>
<evidence type="ECO:0000256" key="3">
    <source>
        <dbReference type="ARBA" id="ARBA00023163"/>
    </source>
</evidence>
<dbReference type="InterPro" id="IPR011991">
    <property type="entry name" value="ArsR-like_HTH"/>
</dbReference>
<dbReference type="GO" id="GO:0003700">
    <property type="term" value="F:DNA-binding transcription factor activity"/>
    <property type="evidence" value="ECO:0007669"/>
    <property type="project" value="InterPro"/>
</dbReference>
<dbReference type="RefSeq" id="WP_036656743.1">
    <property type="nucleotide sequence ID" value="NZ_JQCR01000003.1"/>
</dbReference>
<feature type="domain" description="HTH arsR-type" evidence="4">
    <location>
        <begin position="2"/>
        <end position="96"/>
    </location>
</feature>
<dbReference type="PANTHER" id="PTHR33154">
    <property type="entry name" value="TRANSCRIPTIONAL REGULATOR, ARSR FAMILY"/>
    <property type="match status" value="1"/>
</dbReference>
<dbReference type="eggNOG" id="COG4189">
    <property type="taxonomic scope" value="Bacteria"/>
</dbReference>
<dbReference type="OrthoDB" id="9781958at2"/>
<proteinExistence type="predicted"/>
<dbReference type="InterPro" id="IPR051081">
    <property type="entry name" value="HTH_MetalResp_TranReg"/>
</dbReference>
<dbReference type="Gene3D" id="1.10.10.10">
    <property type="entry name" value="Winged helix-like DNA-binding domain superfamily/Winged helix DNA-binding domain"/>
    <property type="match status" value="1"/>
</dbReference>
<dbReference type="Pfam" id="PF01022">
    <property type="entry name" value="HTH_5"/>
    <property type="match status" value="1"/>
</dbReference>
<reference evidence="5 6" key="1">
    <citation type="submission" date="2014-08" db="EMBL/GenBank/DDBJ databases">
        <authorList>
            <person name="den Bakker H.C."/>
        </authorList>
    </citation>
    <scope>NUCLEOTIDE SEQUENCE [LARGE SCALE GENOMIC DNA]</scope>
    <source>
        <strain evidence="5 6">DSM 18334</strain>
    </source>
</reference>
<dbReference type="SUPFAM" id="SSF46785">
    <property type="entry name" value="Winged helix' DNA-binding domain"/>
    <property type="match status" value="1"/>
</dbReference>
<dbReference type="PANTHER" id="PTHR33154:SF33">
    <property type="entry name" value="TRANSCRIPTIONAL REPRESSOR SDPR"/>
    <property type="match status" value="1"/>
</dbReference>
<accession>A0A098M7W4</accession>
<dbReference type="PROSITE" id="PS50987">
    <property type="entry name" value="HTH_ARSR_2"/>
    <property type="match status" value="1"/>
</dbReference>